<evidence type="ECO:0000256" key="10">
    <source>
        <dbReference type="ARBA" id="ARBA00023014"/>
    </source>
</evidence>
<dbReference type="SUPFAM" id="SSF52016">
    <property type="entry name" value="LeuD/IlvD-like"/>
    <property type="match status" value="1"/>
</dbReference>
<dbReference type="InterPro" id="IPR001030">
    <property type="entry name" value="Acoase/IPM_deHydtase_lsu_aba"/>
</dbReference>
<dbReference type="GO" id="GO:0006099">
    <property type="term" value="P:tricarboxylic acid cycle"/>
    <property type="evidence" value="ECO:0007669"/>
    <property type="project" value="UniProtKB-UniPathway"/>
</dbReference>
<feature type="domain" description="Aconitase/3-isopropylmalate dehydratase large subunit alpha/beta/alpha" evidence="16">
    <location>
        <begin position="34"/>
        <end position="479"/>
    </location>
</feature>
<dbReference type="GO" id="GO:0003994">
    <property type="term" value="F:aconitate hydratase activity"/>
    <property type="evidence" value="ECO:0007669"/>
    <property type="project" value="UniProtKB-EC"/>
</dbReference>
<keyword evidence="11 18" id="KW-0456">Lyase</keyword>
<dbReference type="InterPro" id="IPR006248">
    <property type="entry name" value="Aconitase_mito-like"/>
</dbReference>
<keyword evidence="7" id="KW-0479">Metal-binding</keyword>
<dbReference type="Proteomes" id="UP000319204">
    <property type="component" value="Unassembled WGS sequence"/>
</dbReference>
<dbReference type="InterPro" id="IPR018136">
    <property type="entry name" value="Aconitase_4Fe-4S_BS"/>
</dbReference>
<keyword evidence="10" id="KW-0411">Iron-sulfur</keyword>
<protein>
    <recommendedName>
        <fullName evidence="5">Aconitate hydratase A</fullName>
        <ecNumber evidence="4">4.2.1.3</ecNumber>
    </recommendedName>
    <alternativeName>
        <fullName evidence="13">Citrate hydro-lyase</fullName>
    </alternativeName>
    <alternativeName>
        <fullName evidence="15">Iron-responsive protein-like</fullName>
    </alternativeName>
    <alternativeName>
        <fullName evidence="14">RNA-binding protein</fullName>
    </alternativeName>
</protein>
<evidence type="ECO:0000256" key="11">
    <source>
        <dbReference type="ARBA" id="ARBA00023239"/>
    </source>
</evidence>
<dbReference type="PROSITE" id="PS00450">
    <property type="entry name" value="ACONITASE_1"/>
    <property type="match status" value="1"/>
</dbReference>
<evidence type="ECO:0000256" key="1">
    <source>
        <dbReference type="ARBA" id="ARBA00001966"/>
    </source>
</evidence>
<dbReference type="FunFam" id="3.30.499.10:FF:000003">
    <property type="entry name" value="Aconitate hydratase, mitochondrial"/>
    <property type="match status" value="1"/>
</dbReference>
<dbReference type="RefSeq" id="WP_151891435.1">
    <property type="nucleotide sequence ID" value="NZ_VNIK02000013.1"/>
</dbReference>
<dbReference type="PRINTS" id="PR00415">
    <property type="entry name" value="ACONITASE"/>
</dbReference>
<comment type="cofactor">
    <cofactor evidence="1">
        <name>[4Fe-4S] cluster</name>
        <dbReference type="ChEBI" id="CHEBI:49883"/>
    </cofactor>
</comment>
<evidence type="ECO:0000256" key="13">
    <source>
        <dbReference type="ARBA" id="ARBA00029682"/>
    </source>
</evidence>
<feature type="domain" description="Aconitase A/isopropylmalate dehydratase small subunit swivel" evidence="17">
    <location>
        <begin position="558"/>
        <end position="687"/>
    </location>
</feature>
<dbReference type="EC" id="4.2.1.3" evidence="4"/>
<dbReference type="OrthoDB" id="9764318at2"/>
<dbReference type="SUPFAM" id="SSF53732">
    <property type="entry name" value="Aconitase iron-sulfur domain"/>
    <property type="match status" value="1"/>
</dbReference>
<evidence type="ECO:0000256" key="6">
    <source>
        <dbReference type="ARBA" id="ARBA00022532"/>
    </source>
</evidence>
<name>A0A5N5J0U0_9FLAO</name>
<dbReference type="FunFam" id="3.20.19.10:FF:000002">
    <property type="entry name" value="Aconitate hydratase, mitochondrial"/>
    <property type="match status" value="1"/>
</dbReference>
<dbReference type="FunFam" id="3.40.1060.10:FF:000001">
    <property type="entry name" value="Aconitate hydratase, mitochondrial"/>
    <property type="match status" value="1"/>
</dbReference>
<organism evidence="18 19">
    <name type="scientific">Flagellimonas hadalis</name>
    <dbReference type="NCBI Taxonomy" id="2597517"/>
    <lineage>
        <taxon>Bacteria</taxon>
        <taxon>Pseudomonadati</taxon>
        <taxon>Bacteroidota</taxon>
        <taxon>Flavobacteriia</taxon>
        <taxon>Flavobacteriales</taxon>
        <taxon>Flavobacteriaceae</taxon>
        <taxon>Flagellimonas</taxon>
    </lineage>
</organism>
<reference evidence="18" key="1">
    <citation type="submission" date="2019-10" db="EMBL/GenBank/DDBJ databases">
        <title>Muricauda hadale sp. nov., a piezophilic bacterium isolated from hadopelagic water of the Mariana Trench.</title>
        <authorList>
            <person name="Wei Y."/>
        </authorList>
    </citation>
    <scope>NUCLEOTIDE SEQUENCE [LARGE SCALE GENOMIC DNA]</scope>
    <source>
        <strain evidence="18">MT-229</strain>
    </source>
</reference>
<dbReference type="NCBIfam" id="TIGR01340">
    <property type="entry name" value="aconitase_mito"/>
    <property type="match status" value="1"/>
</dbReference>
<dbReference type="PANTHER" id="PTHR43160:SF3">
    <property type="entry name" value="ACONITATE HYDRATASE, MITOCHONDRIAL"/>
    <property type="match status" value="1"/>
</dbReference>
<comment type="caution">
    <text evidence="18">The sequence shown here is derived from an EMBL/GenBank/DDBJ whole genome shotgun (WGS) entry which is preliminary data.</text>
</comment>
<dbReference type="InterPro" id="IPR015932">
    <property type="entry name" value="Aconitase_dom2"/>
</dbReference>
<dbReference type="Gene3D" id="3.30.499.10">
    <property type="entry name" value="Aconitase, domain 3"/>
    <property type="match status" value="2"/>
</dbReference>
<dbReference type="FunFam" id="3.30.499.10:FF:000004">
    <property type="entry name" value="Aconitate hydratase, mitochondrial"/>
    <property type="match status" value="1"/>
</dbReference>
<evidence type="ECO:0000256" key="2">
    <source>
        <dbReference type="ARBA" id="ARBA00004717"/>
    </source>
</evidence>
<keyword evidence="8" id="KW-0809">Transit peptide</keyword>
<keyword evidence="6" id="KW-0816">Tricarboxylic acid cycle</keyword>
<dbReference type="Gene3D" id="3.40.1060.10">
    <property type="entry name" value="Aconitase, Domain 2"/>
    <property type="match status" value="1"/>
</dbReference>
<evidence type="ECO:0000313" key="18">
    <source>
        <dbReference type="EMBL" id="KAB5485274.1"/>
    </source>
</evidence>
<proteinExistence type="inferred from homology"/>
<gene>
    <name evidence="18" type="ORF">FOT42_015530</name>
</gene>
<dbReference type="AlphaFoldDB" id="A0A5N5J0U0"/>
<evidence type="ECO:0000256" key="3">
    <source>
        <dbReference type="ARBA" id="ARBA00007185"/>
    </source>
</evidence>
<evidence type="ECO:0000256" key="7">
    <source>
        <dbReference type="ARBA" id="ARBA00022723"/>
    </source>
</evidence>
<sequence length="756" mass="81966">MAFDIDMIKGVYASMGERVEKARELVGKPLTLSEKILYSHLWDGTPTKEFIRGKDYVDFAPDRVACQDATAQMALLQFMHAGKPKVAVPTTVHCDHLIQAKVGAEADLKRANQTSNEVFDFLESVSNKYGIGFWKPGAGIIHQVVLENYAFPGGMMIGTDSHTVNAGGLGMVAIGVGGADAVDVMSGMAWELKFPKLIGVKLTGKLSGWTAPKDVILKVADILTVKGGTGAIIEYFGEGATSMSCTGKGTICNMGAEVGATTSTFGYDESMDRYLRATNRADVADAALAVKQHLTADPEVYANPENYFDQVIEIDLDTLEPHLNGPFTPDLATPISKMGEAAKKNDWPLNVEVGLIGSCTNSSYEDISRAASLAKQVADKNLKTKSQFTITPGSEQVRFTIERDGFIDTFNNIGATVFANACGPCIGMWDRYGDKAADGPRNTIVHSFNRNFAKRADGNPNTLAFVGSPELVTAIAIAGRLDFNPVTDKLINEDGEEVMLDEPRGYELPPEGFAVEDAGYIAPKEDGSSVEVKVAPDSERLQLLDPFEPITPASLKGMKLLIKAFGKCTTDHISMAGPWLRFRGHLDNIANNTLIGAVNAFNKKTNFVKNQLTGEYGGVPDTQRAYKKAGIKTLVVGDHNYGEGSSREHAAMQPRHLGVAAVLVKSFARIHETNLKKQGMLALTFAKESDYDLIQEDDTFNFLDIDQFAPDKPLTIEVVHADGSKDTIIANHSYNNAQIKWFNEGSALNLIKKENA</sequence>
<evidence type="ECO:0000256" key="9">
    <source>
        <dbReference type="ARBA" id="ARBA00023004"/>
    </source>
</evidence>
<dbReference type="InterPro" id="IPR036008">
    <property type="entry name" value="Aconitase_4Fe-4S_dom"/>
</dbReference>
<comment type="pathway">
    <text evidence="2">Carbohydrate metabolism; tricarboxylic acid cycle; isocitrate from oxaloacetate: step 2/2.</text>
</comment>
<dbReference type="EMBL" id="VNIK02000013">
    <property type="protein sequence ID" value="KAB5485274.1"/>
    <property type="molecule type" value="Genomic_DNA"/>
</dbReference>
<evidence type="ECO:0000256" key="8">
    <source>
        <dbReference type="ARBA" id="ARBA00022946"/>
    </source>
</evidence>
<dbReference type="Pfam" id="PF00330">
    <property type="entry name" value="Aconitase"/>
    <property type="match status" value="1"/>
</dbReference>
<dbReference type="InterPro" id="IPR015931">
    <property type="entry name" value="Acnase/IPM_dHydase_lsu_aba_1/3"/>
</dbReference>
<comment type="similarity">
    <text evidence="3">Belongs to the aconitase/IPM isomerase family.</text>
</comment>
<accession>A0A5N5J0U0</accession>
<evidence type="ECO:0000259" key="17">
    <source>
        <dbReference type="Pfam" id="PF00694"/>
    </source>
</evidence>
<dbReference type="NCBIfam" id="NF005558">
    <property type="entry name" value="PRK07229.1"/>
    <property type="match status" value="1"/>
</dbReference>
<evidence type="ECO:0000259" key="16">
    <source>
        <dbReference type="Pfam" id="PF00330"/>
    </source>
</evidence>
<evidence type="ECO:0000256" key="14">
    <source>
        <dbReference type="ARBA" id="ARBA00031081"/>
    </source>
</evidence>
<dbReference type="InterPro" id="IPR015928">
    <property type="entry name" value="Aconitase/3IPM_dehydase_swvl"/>
</dbReference>
<comment type="catalytic activity">
    <reaction evidence="12">
        <text>citrate = D-threo-isocitrate</text>
        <dbReference type="Rhea" id="RHEA:10336"/>
        <dbReference type="ChEBI" id="CHEBI:15562"/>
        <dbReference type="ChEBI" id="CHEBI:16947"/>
        <dbReference type="EC" id="4.2.1.3"/>
    </reaction>
</comment>
<dbReference type="InterPro" id="IPR000573">
    <property type="entry name" value="AconitaseA/IPMdHydase_ssu_swvl"/>
</dbReference>
<dbReference type="UniPathway" id="UPA00223">
    <property type="reaction ID" value="UER00718"/>
</dbReference>
<dbReference type="GO" id="GO:0005829">
    <property type="term" value="C:cytosol"/>
    <property type="evidence" value="ECO:0007669"/>
    <property type="project" value="TreeGrafter"/>
</dbReference>
<dbReference type="Gene3D" id="3.20.19.10">
    <property type="entry name" value="Aconitase, domain 4"/>
    <property type="match status" value="1"/>
</dbReference>
<keyword evidence="19" id="KW-1185">Reference proteome</keyword>
<evidence type="ECO:0000256" key="15">
    <source>
        <dbReference type="ARBA" id="ARBA00031977"/>
    </source>
</evidence>
<dbReference type="InterPro" id="IPR050926">
    <property type="entry name" value="Aconitase/IPM_isomerase"/>
</dbReference>
<evidence type="ECO:0000256" key="12">
    <source>
        <dbReference type="ARBA" id="ARBA00023501"/>
    </source>
</evidence>
<dbReference type="GO" id="GO:0046872">
    <property type="term" value="F:metal ion binding"/>
    <property type="evidence" value="ECO:0007669"/>
    <property type="project" value="UniProtKB-KW"/>
</dbReference>
<evidence type="ECO:0000313" key="19">
    <source>
        <dbReference type="Proteomes" id="UP000319204"/>
    </source>
</evidence>
<dbReference type="GO" id="GO:0051539">
    <property type="term" value="F:4 iron, 4 sulfur cluster binding"/>
    <property type="evidence" value="ECO:0007669"/>
    <property type="project" value="InterPro"/>
</dbReference>
<keyword evidence="9" id="KW-0408">Iron</keyword>
<dbReference type="PANTHER" id="PTHR43160">
    <property type="entry name" value="ACONITATE HYDRATASE B"/>
    <property type="match status" value="1"/>
</dbReference>
<dbReference type="Pfam" id="PF00694">
    <property type="entry name" value="Aconitase_C"/>
    <property type="match status" value="1"/>
</dbReference>
<dbReference type="PROSITE" id="PS01244">
    <property type="entry name" value="ACONITASE_2"/>
    <property type="match status" value="1"/>
</dbReference>
<evidence type="ECO:0000256" key="5">
    <source>
        <dbReference type="ARBA" id="ARBA00019378"/>
    </source>
</evidence>
<evidence type="ECO:0000256" key="4">
    <source>
        <dbReference type="ARBA" id="ARBA00012926"/>
    </source>
</evidence>